<sequence>MVVCTPGVPPKIGSRIINVRIQFVIKHFPVSSDLEGIHIQEILEMRKSNGKNKLSERKLAL</sequence>
<accession>T0GN77</accession>
<reference evidence="1" key="1">
    <citation type="submission" date="2013-05" db="EMBL/GenBank/DDBJ databases">
        <authorList>
            <person name="Harkins D.M."/>
            <person name="Durkin A.S."/>
            <person name="Brinkac L.M."/>
            <person name="Haft D.H."/>
            <person name="Selengut J.D."/>
            <person name="Sanka R."/>
            <person name="DePew J."/>
            <person name="Purushe J."/>
            <person name="Hartskeerl R.A."/>
            <person name="Ahmed A."/>
            <person name="van der Linden H."/>
            <person name="Goris M.G.A."/>
            <person name="Vinetz J.M."/>
            <person name="Sutton G.G."/>
            <person name="Nierman W.C."/>
            <person name="Fouts D.E."/>
        </authorList>
    </citation>
    <scope>NUCLEOTIDE SEQUENCE [LARGE SCALE GENOMIC DNA]</scope>
    <source>
        <strain evidence="1">5399</strain>
    </source>
</reference>
<dbReference type="AlphaFoldDB" id="T0GN77"/>
<dbReference type="Proteomes" id="UP000015454">
    <property type="component" value="Unassembled WGS sequence"/>
</dbReference>
<proteinExistence type="predicted"/>
<evidence type="ECO:0000313" key="2">
    <source>
        <dbReference type="Proteomes" id="UP000015454"/>
    </source>
</evidence>
<protein>
    <submittedName>
        <fullName evidence="1">Uncharacterized protein</fullName>
    </submittedName>
</protein>
<comment type="caution">
    <text evidence="1">The sequence shown here is derived from an EMBL/GenBank/DDBJ whole genome shotgun (WGS) entry which is preliminary data.</text>
</comment>
<name>T0GN77_9LEPT</name>
<keyword evidence="2" id="KW-1185">Reference proteome</keyword>
<evidence type="ECO:0000313" key="1">
    <source>
        <dbReference type="EMBL" id="EQA46793.1"/>
    </source>
</evidence>
<dbReference type="EMBL" id="AHMO02000004">
    <property type="protein sequence ID" value="EQA46793.1"/>
    <property type="molecule type" value="Genomic_DNA"/>
</dbReference>
<gene>
    <name evidence="1" type="ORF">LEP1GSC050_1179</name>
</gene>
<organism evidence="1 2">
    <name type="scientific">Leptospira broomii serovar Hurstbridge str. 5399</name>
    <dbReference type="NCBI Taxonomy" id="1049789"/>
    <lineage>
        <taxon>Bacteria</taxon>
        <taxon>Pseudomonadati</taxon>
        <taxon>Spirochaetota</taxon>
        <taxon>Spirochaetia</taxon>
        <taxon>Leptospirales</taxon>
        <taxon>Leptospiraceae</taxon>
        <taxon>Leptospira</taxon>
    </lineage>
</organism>